<dbReference type="AlphaFoldDB" id="A0AAV7DV20"/>
<dbReference type="EMBL" id="JAINDJ010000008">
    <property type="protein sequence ID" value="KAG9440389.1"/>
    <property type="molecule type" value="Genomic_DNA"/>
</dbReference>
<proteinExistence type="predicted"/>
<keyword evidence="2" id="KW-1185">Reference proteome</keyword>
<evidence type="ECO:0000313" key="2">
    <source>
        <dbReference type="Proteomes" id="UP000825729"/>
    </source>
</evidence>
<comment type="caution">
    <text evidence="1">The sequence shown here is derived from an EMBL/GenBank/DDBJ whole genome shotgun (WGS) entry which is preliminary data.</text>
</comment>
<evidence type="ECO:0000313" key="1">
    <source>
        <dbReference type="EMBL" id="KAG9440389.1"/>
    </source>
</evidence>
<dbReference type="PANTHER" id="PTHR31439">
    <property type="entry name" value="EXPRESSED PROTEIN"/>
    <property type="match status" value="1"/>
</dbReference>
<sequence length="540" mass="61009">MPQYASQSPPPLEVWSWIRHLPSTRDDSWPDSDPTLELAGTRDVAKAQKDGSKKSILLKAERTRVPGGEAASAITFSVFLEGFSQEKPLWVSNPCSLVSKPFFPDLLLQLLQETISRAPTVSGSHNGYQIDARFFSRCFESISLSSDQYLSQVYNLAFLGRLFWLCVFDTPSEVGSLYFQLLSSNINSLSCNSAKKSTFLRSIGCDGELYLMRSLGYISSKWLILRELQSVPFRPPPSPPLGFSYAKSSHGLLILKAYTPVLSMDRTCYNEQQDPYARIEAKESLLKYALGHQQLEAVVQFEYAVSSFQDYVKVRLRVDNIRLHVNRLGFRHDEDGKGIEFMDERHFPSRARVWVGPESGSSLISLGRSTRDAEREIETQRSVKSSLEENSKKFPFVKSKTKTAAKTRVKNWRWDQDAEGSVCIFDAVLCDSFSGAEVVGSWKAGSSSGDQTSLRNGFRKRYSGASRAFTKKGGVVFAGDEYGEEVSWRLDKEMEGSVMKWRMGGKVWLTYWPNEFKTTYSETRCVEWCEDIEIPLLVSS</sequence>
<protein>
    <submittedName>
        <fullName evidence="1">Uncharacterized protein</fullName>
    </submittedName>
</protein>
<dbReference type="PANTHER" id="PTHR31439:SF7">
    <property type="entry name" value="EXPRESSED PROTEIN"/>
    <property type="match status" value="1"/>
</dbReference>
<accession>A0AAV7DV20</accession>
<name>A0AAV7DV20_ARIFI</name>
<dbReference type="Proteomes" id="UP000825729">
    <property type="component" value="Unassembled WGS sequence"/>
</dbReference>
<organism evidence="1 2">
    <name type="scientific">Aristolochia fimbriata</name>
    <name type="common">White veined hardy Dutchman's pipe vine</name>
    <dbReference type="NCBI Taxonomy" id="158543"/>
    <lineage>
        <taxon>Eukaryota</taxon>
        <taxon>Viridiplantae</taxon>
        <taxon>Streptophyta</taxon>
        <taxon>Embryophyta</taxon>
        <taxon>Tracheophyta</taxon>
        <taxon>Spermatophyta</taxon>
        <taxon>Magnoliopsida</taxon>
        <taxon>Magnoliidae</taxon>
        <taxon>Piperales</taxon>
        <taxon>Aristolochiaceae</taxon>
        <taxon>Aristolochia</taxon>
    </lineage>
</organism>
<gene>
    <name evidence="1" type="ORF">H6P81_020554</name>
</gene>
<reference evidence="1 2" key="1">
    <citation type="submission" date="2021-07" db="EMBL/GenBank/DDBJ databases">
        <title>The Aristolochia fimbriata genome: insights into angiosperm evolution, floral development and chemical biosynthesis.</title>
        <authorList>
            <person name="Jiao Y."/>
        </authorList>
    </citation>
    <scope>NUCLEOTIDE SEQUENCE [LARGE SCALE GENOMIC DNA]</scope>
    <source>
        <strain evidence="1">IBCAS-2021</strain>
        <tissue evidence="1">Leaf</tissue>
    </source>
</reference>